<keyword evidence="2" id="KW-1185">Reference proteome</keyword>
<dbReference type="AlphaFoldDB" id="A0A397U1J0"/>
<accession>A0A397U1J0</accession>
<reference evidence="1 2" key="1">
    <citation type="submission" date="2018-06" db="EMBL/GenBank/DDBJ databases">
        <title>Comparative genomics reveals the genomic features of Rhizophagus irregularis, R. cerebriforme, R. diaphanum and Gigaspora rosea, and their symbiotic lifestyle signature.</title>
        <authorList>
            <person name="Morin E."/>
            <person name="San Clemente H."/>
            <person name="Chen E.C.H."/>
            <person name="De La Providencia I."/>
            <person name="Hainaut M."/>
            <person name="Kuo A."/>
            <person name="Kohler A."/>
            <person name="Murat C."/>
            <person name="Tang N."/>
            <person name="Roy S."/>
            <person name="Loubradou J."/>
            <person name="Henrissat B."/>
            <person name="Grigoriev I.V."/>
            <person name="Corradi N."/>
            <person name="Roux C."/>
            <person name="Martin F.M."/>
        </authorList>
    </citation>
    <scope>NUCLEOTIDE SEQUENCE [LARGE SCALE GENOMIC DNA]</scope>
    <source>
        <strain evidence="1 2">DAOM 194757</strain>
    </source>
</reference>
<dbReference type="OrthoDB" id="2374622at2759"/>
<evidence type="ECO:0000313" key="1">
    <source>
        <dbReference type="EMBL" id="RIB00936.1"/>
    </source>
</evidence>
<sequence>MYADNKLWNAVSSSISRFYSIIQCNFHIGLIHAHWLKIIPSEINMHITIDKGTKSYTSTSLYHLNQIRSASVYTPIIQETVNKKLQFGTTMSIAKTRIQVAISEGVTVELIGVLTQFISKYHHTTSLNIEAHNMQNENDKAQTDASIESTRQPLTDLNLNCNLTEVSNLEYHKPRGRPPKRLKSLIKEEASKPTREQKTCSYCLNKGNKIRGCTQYKADMVNKEN</sequence>
<comment type="caution">
    <text evidence="1">The sequence shown here is derived from an EMBL/GenBank/DDBJ whole genome shotgun (WGS) entry which is preliminary data.</text>
</comment>
<gene>
    <name evidence="1" type="ORF">C2G38_2232373</name>
</gene>
<dbReference type="Proteomes" id="UP000266673">
    <property type="component" value="Unassembled WGS sequence"/>
</dbReference>
<dbReference type="EMBL" id="QKWP01003451">
    <property type="protein sequence ID" value="RIB00936.1"/>
    <property type="molecule type" value="Genomic_DNA"/>
</dbReference>
<name>A0A397U1J0_9GLOM</name>
<proteinExistence type="predicted"/>
<organism evidence="1 2">
    <name type="scientific">Gigaspora rosea</name>
    <dbReference type="NCBI Taxonomy" id="44941"/>
    <lineage>
        <taxon>Eukaryota</taxon>
        <taxon>Fungi</taxon>
        <taxon>Fungi incertae sedis</taxon>
        <taxon>Mucoromycota</taxon>
        <taxon>Glomeromycotina</taxon>
        <taxon>Glomeromycetes</taxon>
        <taxon>Diversisporales</taxon>
        <taxon>Gigasporaceae</taxon>
        <taxon>Gigaspora</taxon>
    </lineage>
</organism>
<evidence type="ECO:0000313" key="2">
    <source>
        <dbReference type="Proteomes" id="UP000266673"/>
    </source>
</evidence>
<protein>
    <submittedName>
        <fullName evidence="1">Uncharacterized protein</fullName>
    </submittedName>
</protein>